<gene>
    <name evidence="6 10" type="primary">mqnC</name>
    <name evidence="10" type="ORF">DHM44_01155</name>
</gene>
<keyword evidence="6" id="KW-0474">Menaquinone biosynthesis</keyword>
<dbReference type="InterPro" id="IPR045567">
    <property type="entry name" value="CofH/MnqC-like_C"/>
</dbReference>
<dbReference type="InterPro" id="IPR007197">
    <property type="entry name" value="rSAM"/>
</dbReference>
<dbReference type="EMBL" id="DPPF01000023">
    <property type="protein sequence ID" value="HCW92272.1"/>
    <property type="molecule type" value="Genomic_DNA"/>
</dbReference>
<dbReference type="EC" id="1.21.98.1" evidence="6"/>
<dbReference type="Pfam" id="PF04055">
    <property type="entry name" value="Radical_SAM"/>
    <property type="match status" value="1"/>
</dbReference>
<dbReference type="GO" id="GO:0009234">
    <property type="term" value="P:menaquinone biosynthetic process"/>
    <property type="evidence" value="ECO:0007669"/>
    <property type="project" value="UniProtKB-UniRule"/>
</dbReference>
<dbReference type="CDD" id="cd01335">
    <property type="entry name" value="Radical_SAM"/>
    <property type="match status" value="1"/>
</dbReference>
<feature type="binding site" evidence="8">
    <location>
        <position position="127"/>
    </location>
    <ligand>
        <name>(3R)-3-methyl-D-ornithine</name>
        <dbReference type="ChEBI" id="CHEBI:64642"/>
    </ligand>
</feature>
<protein>
    <recommendedName>
        <fullName evidence="6">Cyclic dehypoxanthine futalosine synthase</fullName>
        <shortName evidence="6">Cyclic DHFL synthase</shortName>
        <ecNumber evidence="6">1.21.98.1</ecNumber>
    </recommendedName>
    <alternativeName>
        <fullName evidence="6">Dehypoxanthine futalosine cyclase</fullName>
        <shortName evidence="6">DHFL cyclase</shortName>
    </alternativeName>
    <alternativeName>
        <fullName evidence="6">Menaquinone biosynthetic enzyme MqnC</fullName>
    </alternativeName>
</protein>
<dbReference type="SFLD" id="SFLDF00342">
    <property type="entry name" value="cyclic_dehypoxanthine_futalosi"/>
    <property type="match status" value="1"/>
</dbReference>
<evidence type="ECO:0000256" key="6">
    <source>
        <dbReference type="HAMAP-Rule" id="MF_00992"/>
    </source>
</evidence>
<comment type="cofactor">
    <cofactor evidence="6 7">
        <name>[4Fe-4S] cluster</name>
        <dbReference type="ChEBI" id="CHEBI:49883"/>
    </cofactor>
    <text evidence="6 7">Binds 1 [4Fe-4S] cluster. The cluster is coordinated with 3 cysteines and an exchangeable S-adenosyl-L-methionine.</text>
</comment>
<evidence type="ECO:0000313" key="11">
    <source>
        <dbReference type="Proteomes" id="UP000262325"/>
    </source>
</evidence>
<dbReference type="AlphaFoldDB" id="A0A3D5QAS8"/>
<name>A0A3D5QAS8_FLESI</name>
<dbReference type="InterPro" id="IPR034405">
    <property type="entry name" value="F420"/>
</dbReference>
<evidence type="ECO:0000256" key="3">
    <source>
        <dbReference type="ARBA" id="ARBA00022723"/>
    </source>
</evidence>
<dbReference type="SUPFAM" id="SSF102114">
    <property type="entry name" value="Radical SAM enzymes"/>
    <property type="match status" value="1"/>
</dbReference>
<dbReference type="InterPro" id="IPR022431">
    <property type="entry name" value="Cyclic_DHFL_synthase_mqnC"/>
</dbReference>
<keyword evidence="6" id="KW-0560">Oxidoreductase</keyword>
<accession>A0A3D5QAS8</accession>
<dbReference type="PIRSF" id="PIRSF004762">
    <property type="entry name" value="CHP00423"/>
    <property type="match status" value="1"/>
</dbReference>
<comment type="similarity">
    <text evidence="6">Belongs to the radical SAM superfamily. MqnC family.</text>
</comment>
<feature type="binding site" evidence="6 7">
    <location>
        <position position="52"/>
    </location>
    <ligand>
        <name>[4Fe-4S] cluster</name>
        <dbReference type="ChEBI" id="CHEBI:49883"/>
        <note>4Fe-4S-S-AdoMet</note>
    </ligand>
</feature>
<dbReference type="InterPro" id="IPR058240">
    <property type="entry name" value="rSAM_sf"/>
</dbReference>
<reference evidence="10 11" key="1">
    <citation type="journal article" date="2018" name="Nat. Biotechnol.">
        <title>A standardized bacterial taxonomy based on genome phylogeny substantially revises the tree of life.</title>
        <authorList>
            <person name="Parks D.H."/>
            <person name="Chuvochina M."/>
            <person name="Waite D.W."/>
            <person name="Rinke C."/>
            <person name="Skarshewski A."/>
            <person name="Chaumeil P.A."/>
            <person name="Hugenholtz P."/>
        </authorList>
    </citation>
    <scope>NUCLEOTIDE SEQUENCE [LARGE SCALE GENOMIC DNA]</scope>
    <source>
        <strain evidence="10">UBA8672</strain>
    </source>
</reference>
<feature type="domain" description="Radical SAM core" evidence="9">
    <location>
        <begin position="38"/>
        <end position="266"/>
    </location>
</feature>
<evidence type="ECO:0000256" key="5">
    <source>
        <dbReference type="ARBA" id="ARBA00023014"/>
    </source>
</evidence>
<dbReference type="GO" id="GO:0044689">
    <property type="term" value="F:7,8-didemethyl-8-hydroxy-5-deazariboflavin synthase activity"/>
    <property type="evidence" value="ECO:0007669"/>
    <property type="project" value="TreeGrafter"/>
</dbReference>
<feature type="binding site" evidence="8">
    <location>
        <position position="163"/>
    </location>
    <ligand>
        <name>S-adenosyl-L-methionine</name>
        <dbReference type="ChEBI" id="CHEBI:59789"/>
    </ligand>
</feature>
<dbReference type="NCBIfam" id="TIGR03699">
    <property type="entry name" value="menaquin_MqnC"/>
    <property type="match status" value="1"/>
</dbReference>
<dbReference type="SFLD" id="SFLDG01389">
    <property type="entry name" value="menaquinone_synthsis_involved"/>
    <property type="match status" value="1"/>
</dbReference>
<dbReference type="GO" id="GO:0016765">
    <property type="term" value="F:transferase activity, transferring alkyl or aryl (other than methyl) groups"/>
    <property type="evidence" value="ECO:0007669"/>
    <property type="project" value="InterPro"/>
</dbReference>
<dbReference type="InterPro" id="IPR013785">
    <property type="entry name" value="Aldolase_TIM"/>
</dbReference>
<dbReference type="SFLD" id="SFLDG01064">
    <property type="entry name" value="F420__menaquinone_cofactor_bio"/>
    <property type="match status" value="1"/>
</dbReference>
<feature type="binding site" evidence="8">
    <location>
        <position position="296"/>
    </location>
    <ligand>
        <name>(3R)-3-methyl-D-ornithine</name>
        <dbReference type="ChEBI" id="CHEBI:64642"/>
    </ligand>
</feature>
<comment type="catalytic activity">
    <reaction evidence="6">
        <text>dehypoxanthine futalosine + S-adenosyl-L-methionine = cyclic dehypoxanthinylfutalosinate + 5'-deoxyadenosine + L-methionine + H(+)</text>
        <dbReference type="Rhea" id="RHEA:33083"/>
        <dbReference type="ChEBI" id="CHEBI:15378"/>
        <dbReference type="ChEBI" id="CHEBI:17319"/>
        <dbReference type="ChEBI" id="CHEBI:57844"/>
        <dbReference type="ChEBI" id="CHEBI:58864"/>
        <dbReference type="ChEBI" id="CHEBI:59789"/>
        <dbReference type="ChEBI" id="CHEBI:64270"/>
        <dbReference type="EC" id="1.21.98.1"/>
    </reaction>
</comment>
<keyword evidence="3 6" id="KW-0479">Metal-binding</keyword>
<evidence type="ECO:0000256" key="2">
    <source>
        <dbReference type="ARBA" id="ARBA00022691"/>
    </source>
</evidence>
<sequence length="343" mass="38669">MDRITAEEAKGLFERNDILQLGRLANEKMKHLHPGNYVTFVVDRNINYTNICTCKCKFCGFYKDKQENGAYLIDQDELAKKIEETTALGGTQILLQGGLHPGLDIQYYEELLGFIKKNFDIWIHGFSPPEIDHIAKLSSLTIEETFTRLKAAGLDSMPGGGAELLVDTERSRISPNKINSKQWLDIMREAHFAGLRTSATMMFKKSDSVDNILEHLSKIRELQDETGGFTAFIPWPLQPDNTELDEEHSTAVDYLKVLSLSRIFLDNVRNIQVSWVTQGEKIGQTGLFFGGNDFGSLMIEENVVAACGATYSMSIDSILHNIREAGFVPAQRDMEYNIIKVFD</sequence>
<feature type="binding site" evidence="6 7">
    <location>
        <position position="59"/>
    </location>
    <ligand>
        <name>[4Fe-4S] cluster</name>
        <dbReference type="ChEBI" id="CHEBI:49883"/>
        <note>4Fe-4S-S-AdoMet</note>
    </ligand>
</feature>
<dbReference type="SFLD" id="SFLDS00029">
    <property type="entry name" value="Radical_SAM"/>
    <property type="match status" value="1"/>
</dbReference>
<dbReference type="NCBIfam" id="TIGR00423">
    <property type="entry name" value="CofH family radical SAM protein"/>
    <property type="match status" value="1"/>
</dbReference>
<keyword evidence="2 6" id="KW-0949">S-adenosyl-L-methionine</keyword>
<evidence type="ECO:0000256" key="1">
    <source>
        <dbReference type="ARBA" id="ARBA00022485"/>
    </source>
</evidence>
<organism evidence="10 11">
    <name type="scientific">Flexistipes sinusarabici</name>
    <dbReference type="NCBI Taxonomy" id="2352"/>
    <lineage>
        <taxon>Bacteria</taxon>
        <taxon>Pseudomonadati</taxon>
        <taxon>Deferribacterota</taxon>
        <taxon>Deferribacteres</taxon>
        <taxon>Deferribacterales</taxon>
        <taxon>Flexistipitaceae</taxon>
        <taxon>Flexistipes</taxon>
    </lineage>
</organism>
<dbReference type="GO" id="GO:0046992">
    <property type="term" value="F:oxidoreductase activity, acting on X-H and Y-H to form an X-Y bond"/>
    <property type="evidence" value="ECO:0007669"/>
    <property type="project" value="UniProtKB-UniRule"/>
</dbReference>
<feature type="binding site" evidence="8">
    <location>
        <position position="58"/>
    </location>
    <ligand>
        <name>S-adenosyl-L-methionine</name>
        <dbReference type="ChEBI" id="CHEBI:59789"/>
    </ligand>
</feature>
<proteinExistence type="inferred from homology"/>
<comment type="function">
    <text evidence="6">Radical SAM enzyme that catalyzes the cyclization of dehypoxanthine futalosine (DHFL) into cyclic dehypoxanthine futalosine (CDHFL), a step in the biosynthesis of menaquinone (MK, vitamin K2).</text>
</comment>
<feature type="binding site" evidence="8">
    <location>
        <position position="274"/>
    </location>
    <ligand>
        <name>(3R)-3-methyl-D-ornithine</name>
        <dbReference type="ChEBI" id="CHEBI:64642"/>
    </ligand>
</feature>
<dbReference type="RefSeq" id="WP_273266538.1">
    <property type="nucleotide sequence ID" value="NZ_JAAZVV010000082.1"/>
</dbReference>
<keyword evidence="5 6" id="KW-0411">Iron-sulfur</keyword>
<dbReference type="SFLD" id="SFLDF00343">
    <property type="entry name" value="aminofutalosine_synthase_(mqnE"/>
    <property type="match status" value="1"/>
</dbReference>
<evidence type="ECO:0000256" key="4">
    <source>
        <dbReference type="ARBA" id="ARBA00023004"/>
    </source>
</evidence>
<evidence type="ECO:0000256" key="7">
    <source>
        <dbReference type="PIRSR" id="PIRSR004762-1"/>
    </source>
</evidence>
<dbReference type="Proteomes" id="UP000262325">
    <property type="component" value="Unassembled WGS sequence"/>
</dbReference>
<dbReference type="Pfam" id="PF19288">
    <property type="entry name" value="CofH_C"/>
    <property type="match status" value="1"/>
</dbReference>
<dbReference type="Gene3D" id="3.20.20.70">
    <property type="entry name" value="Aldolase class I"/>
    <property type="match status" value="1"/>
</dbReference>
<feature type="binding site" evidence="6 7">
    <location>
        <position position="56"/>
    </location>
    <ligand>
        <name>[4Fe-4S] cluster</name>
        <dbReference type="ChEBI" id="CHEBI:49883"/>
        <note>4Fe-4S-S-AdoMet</note>
    </ligand>
</feature>
<dbReference type="UniPathway" id="UPA00079"/>
<comment type="caution">
    <text evidence="10">The sequence shown here is derived from an EMBL/GenBank/DDBJ whole genome shotgun (WGS) entry which is preliminary data.</text>
</comment>
<dbReference type="GO" id="GO:0005506">
    <property type="term" value="F:iron ion binding"/>
    <property type="evidence" value="ECO:0007669"/>
    <property type="project" value="UniProtKB-UniRule"/>
</dbReference>
<evidence type="ECO:0000259" key="9">
    <source>
        <dbReference type="PROSITE" id="PS51918"/>
    </source>
</evidence>
<keyword evidence="1 6" id="KW-0004">4Fe-4S</keyword>
<evidence type="ECO:0000256" key="8">
    <source>
        <dbReference type="PIRSR" id="PIRSR004762-2"/>
    </source>
</evidence>
<dbReference type="PANTHER" id="PTHR43076">
    <property type="entry name" value="FO SYNTHASE (COFH)"/>
    <property type="match status" value="1"/>
</dbReference>
<dbReference type="InterPro" id="IPR020050">
    <property type="entry name" value="FO_synthase_su2"/>
</dbReference>
<dbReference type="PROSITE" id="PS51918">
    <property type="entry name" value="RADICAL_SAM"/>
    <property type="match status" value="1"/>
</dbReference>
<comment type="pathway">
    <text evidence="6">Quinol/quinone metabolism; menaquinone biosynthesis.</text>
</comment>
<dbReference type="GO" id="GO:0051539">
    <property type="term" value="F:4 iron, 4 sulfur cluster binding"/>
    <property type="evidence" value="ECO:0007669"/>
    <property type="project" value="UniProtKB-KW"/>
</dbReference>
<dbReference type="PANTHER" id="PTHR43076:SF1">
    <property type="entry name" value="LIPOYL SYNTHASE 2"/>
    <property type="match status" value="1"/>
</dbReference>
<keyword evidence="4 6" id="KW-0408">Iron</keyword>
<dbReference type="HAMAP" id="MF_00992">
    <property type="entry name" value="MqnC"/>
    <property type="match status" value="1"/>
</dbReference>
<evidence type="ECO:0000313" key="10">
    <source>
        <dbReference type="EMBL" id="HCW92272.1"/>
    </source>
</evidence>